<accession>Q7X321</accession>
<dbReference type="PANTHER" id="PTHR42759">
    <property type="entry name" value="MOXR FAMILY PROTEIN"/>
    <property type="match status" value="1"/>
</dbReference>
<dbReference type="PANTHER" id="PTHR42759:SF1">
    <property type="entry name" value="MAGNESIUM-CHELATASE SUBUNIT CHLD"/>
    <property type="match status" value="1"/>
</dbReference>
<dbReference type="InterPro" id="IPR011703">
    <property type="entry name" value="ATPase_AAA-3"/>
</dbReference>
<evidence type="ECO:0000259" key="1">
    <source>
        <dbReference type="SMART" id="SM00382"/>
    </source>
</evidence>
<dbReference type="AlphaFoldDB" id="Q7X321"/>
<dbReference type="Pfam" id="PF07726">
    <property type="entry name" value="AAA_3"/>
    <property type="match status" value="1"/>
</dbReference>
<organism evidence="2">
    <name type="scientific">uncultured Acidobacteriota bacterium</name>
    <dbReference type="NCBI Taxonomy" id="171953"/>
    <lineage>
        <taxon>Bacteria</taxon>
        <taxon>Pseudomonadati</taxon>
        <taxon>Acidobacteriota</taxon>
        <taxon>environmental samples</taxon>
    </lineage>
</organism>
<dbReference type="InterPro" id="IPR050764">
    <property type="entry name" value="CbbQ/NirQ/NorQ/GpvN"/>
</dbReference>
<dbReference type="EMBL" id="AY281354">
    <property type="protein sequence ID" value="AAP58543.1"/>
    <property type="molecule type" value="Genomic_DNA"/>
</dbReference>
<sequence length="345" mass="37528">MTISNDNAEPGTLTAAAAAAVIAGLEREIGKVIVGQHTLIRRMLTALFAAIPFAVSRGRTRSGCGHLLLEGVPGVAKTLTATTLAQAISAKFQRVQLTPDLLPADILGTRIYDARTATFRIEQGPIFTNILLADEINRATPKTQSALLEAMQERQVTLADTTFPLDDPFWVLATQNPVEQEGVYRLPEAQLDRFSMMLRVGYPTAGEEVAMLQARLSPTPIERRLTPADVHVVRELILATVHVDARILDYIVRLGRATRDPGGAGRAGLREMLLLGISPRSYQHVLALCRVHAFLEGRRYALPGDVKAIFCDATRHRIARTVRAEAEGVDADAILQDLLAAVPIP</sequence>
<name>Q7X321_9BACT</name>
<dbReference type="InterPro" id="IPR003593">
    <property type="entry name" value="AAA+_ATPase"/>
</dbReference>
<feature type="domain" description="AAA+ ATPase" evidence="1">
    <location>
        <begin position="63"/>
        <end position="204"/>
    </location>
</feature>
<protein>
    <submittedName>
        <fullName evidence="2">Putative magnesium chelatase subunit I</fullName>
    </submittedName>
</protein>
<dbReference type="Gene3D" id="3.40.50.300">
    <property type="entry name" value="P-loop containing nucleotide triphosphate hydrolases"/>
    <property type="match status" value="1"/>
</dbReference>
<dbReference type="PIRSF" id="PIRSF002849">
    <property type="entry name" value="AAA_ATPase_chaperone_MoxR_prd"/>
    <property type="match status" value="1"/>
</dbReference>
<dbReference type="GO" id="GO:0005524">
    <property type="term" value="F:ATP binding"/>
    <property type="evidence" value="ECO:0007669"/>
    <property type="project" value="InterPro"/>
</dbReference>
<proteinExistence type="predicted"/>
<dbReference type="GO" id="GO:0016887">
    <property type="term" value="F:ATP hydrolysis activity"/>
    <property type="evidence" value="ECO:0007669"/>
    <property type="project" value="InterPro"/>
</dbReference>
<dbReference type="InterPro" id="IPR041628">
    <property type="entry name" value="ChlI/MoxR_AAA_lid"/>
</dbReference>
<dbReference type="CDD" id="cd00009">
    <property type="entry name" value="AAA"/>
    <property type="match status" value="1"/>
</dbReference>
<reference evidence="2" key="1">
    <citation type="journal article" date="2003" name="Mol. Microbiol.">
        <title>Acidobacteria form a coherent but highly diverse group within the bacterial domain: evidence from environmental genomics.</title>
        <authorList>
            <person name="Quaiser A."/>
            <person name="Ochsenreiter T."/>
            <person name="Lanz C."/>
            <person name="Schuster S.C."/>
            <person name="Treusch A.H."/>
            <person name="Eck J."/>
            <person name="Schleper C."/>
        </authorList>
    </citation>
    <scope>NUCLEOTIDE SEQUENCE</scope>
</reference>
<dbReference type="Pfam" id="PF17863">
    <property type="entry name" value="AAA_lid_2"/>
    <property type="match status" value="1"/>
</dbReference>
<dbReference type="SMART" id="SM00382">
    <property type="entry name" value="AAA"/>
    <property type="match status" value="1"/>
</dbReference>
<dbReference type="SUPFAM" id="SSF52540">
    <property type="entry name" value="P-loop containing nucleoside triphosphate hydrolases"/>
    <property type="match status" value="1"/>
</dbReference>
<evidence type="ECO:0000313" key="2">
    <source>
        <dbReference type="EMBL" id="AAP58543.1"/>
    </source>
</evidence>
<dbReference type="Gene3D" id="1.10.8.80">
    <property type="entry name" value="Magnesium chelatase subunit I, C-Terminal domain"/>
    <property type="match status" value="1"/>
</dbReference>
<dbReference type="InterPro" id="IPR027417">
    <property type="entry name" value="P-loop_NTPase"/>
</dbReference>